<proteinExistence type="predicted"/>
<evidence type="ECO:0000313" key="3">
    <source>
        <dbReference type="EMBL" id="KAE9038981.1"/>
    </source>
</evidence>
<dbReference type="Proteomes" id="UP000434957">
    <property type="component" value="Unassembled WGS sequence"/>
</dbReference>
<dbReference type="InterPro" id="IPR043502">
    <property type="entry name" value="DNA/RNA_pol_sf"/>
</dbReference>
<evidence type="ECO:0000313" key="4">
    <source>
        <dbReference type="EMBL" id="KAE9359072.1"/>
    </source>
</evidence>
<gene>
    <name evidence="2" type="ORF">PR001_g14014</name>
    <name evidence="3" type="ORF">PR002_g5739</name>
    <name evidence="4" type="ORF">PR003_g941</name>
</gene>
<feature type="region of interest" description="Disordered" evidence="1">
    <location>
        <begin position="59"/>
        <end position="95"/>
    </location>
</feature>
<evidence type="ECO:0000313" key="7">
    <source>
        <dbReference type="Proteomes" id="UP000435112"/>
    </source>
</evidence>
<dbReference type="AlphaFoldDB" id="A0A6A3NDE7"/>
<sequence>MELVALEFYGQEQQRTVPVADLEVACEGSVVQVPFVFGPLKHDYDGILGHTWLEASNPSINWSGPPPSLSPPPDDDDDWSDGSDEHQPVPVPDHSKKLLSPVEVSLQSFRKRLETHEYREIFQLVLESGVLPKRTPREVIILLNGFDDVFPSSLSNELPPQREVQHDIQFKPNAVPCSRSPFRHAHVEEQALAVFVKELLEKNNIKETNSV</sequence>
<evidence type="ECO:0000313" key="2">
    <source>
        <dbReference type="EMBL" id="KAE9018901.1"/>
    </source>
</evidence>
<dbReference type="EMBL" id="QXFU01000248">
    <property type="protein sequence ID" value="KAE9038981.1"/>
    <property type="molecule type" value="Genomic_DNA"/>
</dbReference>
<evidence type="ECO:0000313" key="6">
    <source>
        <dbReference type="Proteomes" id="UP000434957"/>
    </source>
</evidence>
<keyword evidence="6" id="KW-1185">Reference proteome</keyword>
<comment type="caution">
    <text evidence="3">The sequence shown here is derived from an EMBL/GenBank/DDBJ whole genome shotgun (WGS) entry which is preliminary data.</text>
</comment>
<protein>
    <submittedName>
        <fullName evidence="3">Uncharacterized protein</fullName>
    </submittedName>
</protein>
<organism evidence="3 7">
    <name type="scientific">Phytophthora rubi</name>
    <dbReference type="NCBI Taxonomy" id="129364"/>
    <lineage>
        <taxon>Eukaryota</taxon>
        <taxon>Sar</taxon>
        <taxon>Stramenopiles</taxon>
        <taxon>Oomycota</taxon>
        <taxon>Peronosporomycetes</taxon>
        <taxon>Peronosporales</taxon>
        <taxon>Peronosporaceae</taxon>
        <taxon>Phytophthora</taxon>
    </lineage>
</organism>
<evidence type="ECO:0000256" key="1">
    <source>
        <dbReference type="SAM" id="MobiDB-lite"/>
    </source>
</evidence>
<dbReference type="SUPFAM" id="SSF56672">
    <property type="entry name" value="DNA/RNA polymerases"/>
    <property type="match status" value="1"/>
</dbReference>
<dbReference type="OrthoDB" id="1724531at2759"/>
<dbReference type="Proteomes" id="UP000429607">
    <property type="component" value="Unassembled WGS sequence"/>
</dbReference>
<dbReference type="Proteomes" id="UP000435112">
    <property type="component" value="Unassembled WGS sequence"/>
</dbReference>
<reference evidence="5 7" key="1">
    <citation type="submission" date="2018-09" db="EMBL/GenBank/DDBJ databases">
        <title>Genomic investigation of the strawberry pathogen Phytophthora fragariae indicates pathogenicity is determined by transcriptional variation in three key races.</title>
        <authorList>
            <person name="Adams T.M."/>
            <person name="Armitage A.D."/>
            <person name="Sobczyk M.K."/>
            <person name="Bates H.J."/>
            <person name="Dunwell J.M."/>
            <person name="Nellist C.F."/>
            <person name="Harrison R.J."/>
        </authorList>
    </citation>
    <scope>NUCLEOTIDE SEQUENCE [LARGE SCALE GENOMIC DNA]</scope>
    <source>
        <strain evidence="2 5">SCRP249</strain>
        <strain evidence="3 7">SCRP324</strain>
        <strain evidence="4 6">SCRP333</strain>
    </source>
</reference>
<feature type="compositionally biased region" description="Acidic residues" evidence="1">
    <location>
        <begin position="73"/>
        <end position="82"/>
    </location>
</feature>
<dbReference type="EMBL" id="QXFT01000023">
    <property type="protein sequence ID" value="KAE9359072.1"/>
    <property type="molecule type" value="Genomic_DNA"/>
</dbReference>
<dbReference type="EMBL" id="QXFV01000986">
    <property type="protein sequence ID" value="KAE9018901.1"/>
    <property type="molecule type" value="Genomic_DNA"/>
</dbReference>
<name>A0A6A3NDE7_9STRA</name>
<evidence type="ECO:0000313" key="5">
    <source>
        <dbReference type="Proteomes" id="UP000429607"/>
    </source>
</evidence>
<dbReference type="Gene3D" id="3.10.10.10">
    <property type="entry name" value="HIV Type 1 Reverse Transcriptase, subunit A, domain 1"/>
    <property type="match status" value="1"/>
</dbReference>
<accession>A0A6A3NDE7</accession>